<comment type="subcellular location">
    <subcellularLocation>
        <location evidence="1 7">Cell membrane</location>
        <topology evidence="1 7">Multi-pass membrane protein</topology>
    </subcellularLocation>
</comment>
<evidence type="ECO:0000256" key="1">
    <source>
        <dbReference type="ARBA" id="ARBA00004651"/>
    </source>
</evidence>
<dbReference type="EMBL" id="FZMO01000113">
    <property type="protein sequence ID" value="SNQ47800.1"/>
    <property type="molecule type" value="Genomic_DNA"/>
</dbReference>
<evidence type="ECO:0000256" key="6">
    <source>
        <dbReference type="ARBA" id="ARBA00023136"/>
    </source>
</evidence>
<dbReference type="Proteomes" id="UP000234331">
    <property type="component" value="Unassembled WGS sequence"/>
</dbReference>
<dbReference type="InterPro" id="IPR000515">
    <property type="entry name" value="MetI-like"/>
</dbReference>
<keyword evidence="5 7" id="KW-1133">Transmembrane helix</keyword>
<keyword evidence="6 7" id="KW-0472">Membrane</keyword>
<keyword evidence="4 7" id="KW-0812">Transmembrane</keyword>
<evidence type="ECO:0000313" key="9">
    <source>
        <dbReference type="EMBL" id="SNQ47800.1"/>
    </source>
</evidence>
<keyword evidence="2 7" id="KW-0813">Transport</keyword>
<dbReference type="AlphaFoldDB" id="A0A2I2KQ71"/>
<dbReference type="CDD" id="cd06261">
    <property type="entry name" value="TM_PBP2"/>
    <property type="match status" value="1"/>
</dbReference>
<dbReference type="Gene3D" id="1.10.3720.10">
    <property type="entry name" value="MetI-like"/>
    <property type="match status" value="1"/>
</dbReference>
<dbReference type="InterPro" id="IPR035906">
    <property type="entry name" value="MetI-like_sf"/>
</dbReference>
<evidence type="ECO:0000256" key="5">
    <source>
        <dbReference type="ARBA" id="ARBA00022989"/>
    </source>
</evidence>
<dbReference type="RefSeq" id="WP_207770271.1">
    <property type="nucleotide sequence ID" value="NZ_FZMO01000113.1"/>
</dbReference>
<dbReference type="InterPro" id="IPR050366">
    <property type="entry name" value="BP-dependent_transpt_permease"/>
</dbReference>
<evidence type="ECO:0000256" key="4">
    <source>
        <dbReference type="ARBA" id="ARBA00022692"/>
    </source>
</evidence>
<dbReference type="SUPFAM" id="SSF161098">
    <property type="entry name" value="MetI-like"/>
    <property type="match status" value="1"/>
</dbReference>
<evidence type="ECO:0000256" key="7">
    <source>
        <dbReference type="RuleBase" id="RU363032"/>
    </source>
</evidence>
<comment type="similarity">
    <text evidence="7">Belongs to the binding-protein-dependent transport system permease family.</text>
</comment>
<accession>A0A2I2KQ71</accession>
<evidence type="ECO:0000256" key="3">
    <source>
        <dbReference type="ARBA" id="ARBA00022475"/>
    </source>
</evidence>
<dbReference type="PANTHER" id="PTHR43386:SF25">
    <property type="entry name" value="PEPTIDE ABC TRANSPORTER PERMEASE PROTEIN"/>
    <property type="match status" value="1"/>
</dbReference>
<dbReference type="GO" id="GO:0005886">
    <property type="term" value="C:plasma membrane"/>
    <property type="evidence" value="ECO:0007669"/>
    <property type="project" value="UniProtKB-SubCell"/>
</dbReference>
<evidence type="ECO:0000259" key="8">
    <source>
        <dbReference type="PROSITE" id="PS50928"/>
    </source>
</evidence>
<evidence type="ECO:0000256" key="2">
    <source>
        <dbReference type="ARBA" id="ARBA00022448"/>
    </source>
</evidence>
<sequence>MSAGAGAGRGAGGIVRGVLRTRSGRLGAALSGLIVLAALVSLVWTPYDPTQVDPADSWAPPFGRHPLGADRLGRDLCSQLLAGARITLAVAVGTTALAAVIGLALALSAVLPPPPVARGVVHLVDVLVAFPLLLIALVLAAVFPGRTWTTVVALGLGLGVQVGRVTRGELRRVLATDYVLAARAAGAGTGRIVRRHLLPNVAPTLWVQLSLTAGVAVVAEAALSYLGLGPPPPAPSWGRSLHDLQPYLTLRPLVLLWPGLAIVLTVLGFNLLGDGLREAADPHLRPAPHTAVDGAP</sequence>
<dbReference type="PANTHER" id="PTHR43386">
    <property type="entry name" value="OLIGOPEPTIDE TRANSPORT SYSTEM PERMEASE PROTEIN APPC"/>
    <property type="match status" value="1"/>
</dbReference>
<organism evidence="9 10">
    <name type="scientific">Frankia canadensis</name>
    <dbReference type="NCBI Taxonomy" id="1836972"/>
    <lineage>
        <taxon>Bacteria</taxon>
        <taxon>Bacillati</taxon>
        <taxon>Actinomycetota</taxon>
        <taxon>Actinomycetes</taxon>
        <taxon>Frankiales</taxon>
        <taxon>Frankiaceae</taxon>
        <taxon>Frankia</taxon>
    </lineage>
</organism>
<keyword evidence="3" id="KW-1003">Cell membrane</keyword>
<keyword evidence="10" id="KW-1185">Reference proteome</keyword>
<reference evidence="9 10" key="1">
    <citation type="submission" date="2017-06" db="EMBL/GenBank/DDBJ databases">
        <authorList>
            <person name="Kim H.J."/>
            <person name="Triplett B.A."/>
        </authorList>
    </citation>
    <scope>NUCLEOTIDE SEQUENCE [LARGE SCALE GENOMIC DNA]</scope>
    <source>
        <strain evidence="9">FRACA_ARgP5</strain>
    </source>
</reference>
<dbReference type="GO" id="GO:0055085">
    <property type="term" value="P:transmembrane transport"/>
    <property type="evidence" value="ECO:0007669"/>
    <property type="project" value="InterPro"/>
</dbReference>
<gene>
    <name evidence="9" type="ORF">FRACA_200038</name>
</gene>
<feature type="transmembrane region" description="Helical" evidence="7">
    <location>
        <begin position="26"/>
        <end position="47"/>
    </location>
</feature>
<feature type="transmembrane region" description="Helical" evidence="7">
    <location>
        <begin position="123"/>
        <end position="142"/>
    </location>
</feature>
<feature type="transmembrane region" description="Helical" evidence="7">
    <location>
        <begin position="205"/>
        <end position="228"/>
    </location>
</feature>
<proteinExistence type="inferred from homology"/>
<dbReference type="PROSITE" id="PS50928">
    <property type="entry name" value="ABC_TM1"/>
    <property type="match status" value="1"/>
</dbReference>
<evidence type="ECO:0000313" key="10">
    <source>
        <dbReference type="Proteomes" id="UP000234331"/>
    </source>
</evidence>
<feature type="transmembrane region" description="Helical" evidence="7">
    <location>
        <begin position="148"/>
        <end position="166"/>
    </location>
</feature>
<protein>
    <submittedName>
        <fullName evidence="9">Peptide ABC transporter permease</fullName>
    </submittedName>
</protein>
<name>A0A2I2KQ71_9ACTN</name>
<feature type="transmembrane region" description="Helical" evidence="7">
    <location>
        <begin position="248"/>
        <end position="272"/>
    </location>
</feature>
<feature type="transmembrane region" description="Helical" evidence="7">
    <location>
        <begin position="86"/>
        <end position="111"/>
    </location>
</feature>
<feature type="domain" description="ABC transmembrane type-1" evidence="8">
    <location>
        <begin position="84"/>
        <end position="273"/>
    </location>
</feature>
<dbReference type="Pfam" id="PF00528">
    <property type="entry name" value="BPD_transp_1"/>
    <property type="match status" value="1"/>
</dbReference>